<protein>
    <submittedName>
        <fullName evidence="2">Uncharacterized protein</fullName>
    </submittedName>
</protein>
<evidence type="ECO:0000313" key="3">
    <source>
        <dbReference type="Proteomes" id="UP000002572"/>
    </source>
</evidence>
<accession>E6W4L6</accession>
<dbReference type="KEGG" id="din:Selin_2373"/>
<dbReference type="InParanoid" id="E6W4L6"/>
<dbReference type="HOGENOM" id="CLU_1292687_0_0_0"/>
<dbReference type="Proteomes" id="UP000002572">
    <property type="component" value="Chromosome"/>
</dbReference>
<dbReference type="EMBL" id="CP002432">
    <property type="protein sequence ID" value="ADU67089.1"/>
    <property type="molecule type" value="Genomic_DNA"/>
</dbReference>
<evidence type="ECO:0000256" key="1">
    <source>
        <dbReference type="SAM" id="MobiDB-lite"/>
    </source>
</evidence>
<reference evidence="2 3" key="1">
    <citation type="submission" date="2010-12" db="EMBL/GenBank/DDBJ databases">
        <title>Complete sequence of Desulfurispirillum indicum S5.</title>
        <authorList>
            <consortium name="US DOE Joint Genome Institute"/>
            <person name="Lucas S."/>
            <person name="Copeland A."/>
            <person name="Lapidus A."/>
            <person name="Cheng J.-F."/>
            <person name="Goodwin L."/>
            <person name="Pitluck S."/>
            <person name="Chertkov O."/>
            <person name="Held B."/>
            <person name="Detter J.C."/>
            <person name="Han C."/>
            <person name="Tapia R."/>
            <person name="Land M."/>
            <person name="Hauser L."/>
            <person name="Kyrpides N."/>
            <person name="Ivanova N."/>
            <person name="Mikhailova N."/>
            <person name="Haggblom M."/>
            <person name="Rauschenbach I."/>
            <person name="Bini E."/>
            <person name="Woyke T."/>
        </authorList>
    </citation>
    <scope>NUCLEOTIDE SEQUENCE [LARGE SCALE GENOMIC DNA]</scope>
    <source>
        <strain evidence="3">ATCC BAA-1389 / DSM 22839 / S5</strain>
    </source>
</reference>
<feature type="region of interest" description="Disordered" evidence="1">
    <location>
        <begin position="1"/>
        <end position="31"/>
    </location>
</feature>
<name>E6W4L6_DESIS</name>
<dbReference type="AlphaFoldDB" id="E6W4L6"/>
<gene>
    <name evidence="2" type="ordered locus">Selin_2373</name>
</gene>
<proteinExistence type="predicted"/>
<feature type="compositionally biased region" description="Basic residues" evidence="1">
    <location>
        <begin position="21"/>
        <end position="30"/>
    </location>
</feature>
<sequence length="213" mass="23948">MQGSGGTEKREKHASRQGAKSPRKGRRIKPQRVFFTGRVESRFHPAPPPQTGHADFPHPAFLLPSPEGTRRIICFACRYSCFIRPGILPAAWLFHYGYSRLCRVCYRVSPLKQTSHLPITQHDNSKAPSLHQHYPVSALLWASPTPTLQENMVMHSHAPFWLEATAIWASQVPDQSVGTRCLQPPRRVRCMHLSVASATIIGFTSFGRMATLN</sequence>
<organism evidence="2 3">
    <name type="scientific">Desulfurispirillum indicum (strain ATCC BAA-1389 / DSM 22839 / S5)</name>
    <dbReference type="NCBI Taxonomy" id="653733"/>
    <lineage>
        <taxon>Bacteria</taxon>
        <taxon>Pseudomonadati</taxon>
        <taxon>Chrysiogenota</taxon>
        <taxon>Chrysiogenia</taxon>
        <taxon>Chrysiogenales</taxon>
        <taxon>Chrysiogenaceae</taxon>
        <taxon>Desulfurispirillum</taxon>
    </lineage>
</organism>
<keyword evidence="3" id="KW-1185">Reference proteome</keyword>
<evidence type="ECO:0000313" key="2">
    <source>
        <dbReference type="EMBL" id="ADU67089.1"/>
    </source>
</evidence>